<accession>A0AAD9EEQ7</accession>
<evidence type="ECO:0000313" key="3">
    <source>
        <dbReference type="Proteomes" id="UP001243330"/>
    </source>
</evidence>
<evidence type="ECO:0000259" key="1">
    <source>
        <dbReference type="Pfam" id="PF20150"/>
    </source>
</evidence>
<organism evidence="2 3">
    <name type="scientific">Colletotrichum chrysophilum</name>
    <dbReference type="NCBI Taxonomy" id="1836956"/>
    <lineage>
        <taxon>Eukaryota</taxon>
        <taxon>Fungi</taxon>
        <taxon>Dikarya</taxon>
        <taxon>Ascomycota</taxon>
        <taxon>Pezizomycotina</taxon>
        <taxon>Sordariomycetes</taxon>
        <taxon>Hypocreomycetidae</taxon>
        <taxon>Glomerellales</taxon>
        <taxon>Glomerellaceae</taxon>
        <taxon>Colletotrichum</taxon>
        <taxon>Colletotrichum gloeosporioides species complex</taxon>
    </lineage>
</organism>
<comment type="caution">
    <text evidence="2">The sequence shown here is derived from an EMBL/GenBank/DDBJ whole genome shotgun (WGS) entry which is preliminary data.</text>
</comment>
<dbReference type="AlphaFoldDB" id="A0AAD9EEQ7"/>
<dbReference type="PANTHER" id="PTHR35910">
    <property type="entry name" value="2EXR DOMAIN-CONTAINING PROTEIN"/>
    <property type="match status" value="1"/>
</dbReference>
<dbReference type="InterPro" id="IPR045518">
    <property type="entry name" value="2EXR"/>
</dbReference>
<name>A0AAD9EEQ7_9PEZI</name>
<protein>
    <recommendedName>
        <fullName evidence="1">2EXR domain-containing protein</fullName>
    </recommendedName>
</protein>
<gene>
    <name evidence="2" type="ORF">CCHR01_08814</name>
</gene>
<sequence length="220" mass="26455">MSTFHLFPLLPLEMRQRIWELSMEPRDLPYGPKPRPYFKISWPAPAPIPPALQACNESRTYLQRHYAKAFQTQKDPKRYVWVNFEIDSIYIDQYHLEDLAATEEGSSIRQLVISGQCVEHFWYNHERWLREMKGLQNVTILYHETAPEEKEDWCSDWDEQMRYWYSGDFMEEVVQFDAKVVHPLCPPFELNRHNYEEAREMVLKIRQAELIRSYKGNHGN</sequence>
<dbReference type="Proteomes" id="UP001243330">
    <property type="component" value="Unassembled WGS sequence"/>
</dbReference>
<reference evidence="2" key="1">
    <citation type="submission" date="2023-01" db="EMBL/GenBank/DDBJ databases">
        <title>Colletotrichum chrysophilum M932 genome sequence.</title>
        <authorList>
            <person name="Baroncelli R."/>
        </authorList>
    </citation>
    <scope>NUCLEOTIDE SEQUENCE</scope>
    <source>
        <strain evidence="2">M932</strain>
    </source>
</reference>
<dbReference type="EMBL" id="JAQOWY010000168">
    <property type="protein sequence ID" value="KAK1848549.1"/>
    <property type="molecule type" value="Genomic_DNA"/>
</dbReference>
<dbReference type="Pfam" id="PF20150">
    <property type="entry name" value="2EXR"/>
    <property type="match status" value="1"/>
</dbReference>
<keyword evidence="3" id="KW-1185">Reference proteome</keyword>
<dbReference type="PANTHER" id="PTHR35910:SF1">
    <property type="entry name" value="2EXR DOMAIN-CONTAINING PROTEIN"/>
    <property type="match status" value="1"/>
</dbReference>
<evidence type="ECO:0000313" key="2">
    <source>
        <dbReference type="EMBL" id="KAK1848549.1"/>
    </source>
</evidence>
<proteinExistence type="predicted"/>
<feature type="domain" description="2EXR" evidence="1">
    <location>
        <begin position="4"/>
        <end position="89"/>
    </location>
</feature>